<feature type="region of interest" description="Disordered" evidence="1">
    <location>
        <begin position="131"/>
        <end position="183"/>
    </location>
</feature>
<accession>A0A0C3BPR6</accession>
<evidence type="ECO:0000313" key="2">
    <source>
        <dbReference type="EMBL" id="KIM88508.1"/>
    </source>
</evidence>
<evidence type="ECO:0000313" key="3">
    <source>
        <dbReference type="Proteomes" id="UP000054166"/>
    </source>
</evidence>
<organism evidence="2 3">
    <name type="scientific">Piloderma croceum (strain F 1598)</name>
    <dbReference type="NCBI Taxonomy" id="765440"/>
    <lineage>
        <taxon>Eukaryota</taxon>
        <taxon>Fungi</taxon>
        <taxon>Dikarya</taxon>
        <taxon>Basidiomycota</taxon>
        <taxon>Agaricomycotina</taxon>
        <taxon>Agaricomycetes</taxon>
        <taxon>Agaricomycetidae</taxon>
        <taxon>Atheliales</taxon>
        <taxon>Atheliaceae</taxon>
        <taxon>Piloderma</taxon>
    </lineage>
</organism>
<feature type="region of interest" description="Disordered" evidence="1">
    <location>
        <begin position="1"/>
        <end position="36"/>
    </location>
</feature>
<gene>
    <name evidence="2" type="ORF">PILCRDRAFT_228103</name>
</gene>
<proteinExistence type="predicted"/>
<dbReference type="HOGENOM" id="CLU_1278038_0_0_1"/>
<sequence length="216" mass="24070">MKKTGISRKSKVSIGHRYGPATPSSTSLGPARREERLAAARASRAAEIAEMTIQQRQNLLDAEEIQQGFDENDDSPMDLDDPFLHLPIGEEGAYHSNAGNDKEVMTEIEEEMAKHSRRCCIALKRTRERTRELGRIESRPARSTGTPNNLQEPLSKEPHTVPESDLPPFPEDPSIPVSDHPLGQGDFTMEGVDTFGHSIYNFRCPDDMVFTNEGLI</sequence>
<dbReference type="EMBL" id="KN832976">
    <property type="protein sequence ID" value="KIM88508.1"/>
    <property type="molecule type" value="Genomic_DNA"/>
</dbReference>
<reference evidence="2 3" key="1">
    <citation type="submission" date="2014-04" db="EMBL/GenBank/DDBJ databases">
        <authorList>
            <consortium name="DOE Joint Genome Institute"/>
            <person name="Kuo A."/>
            <person name="Tarkka M."/>
            <person name="Buscot F."/>
            <person name="Kohler A."/>
            <person name="Nagy L.G."/>
            <person name="Floudas D."/>
            <person name="Copeland A."/>
            <person name="Barry K.W."/>
            <person name="Cichocki N."/>
            <person name="Veneault-Fourrey C."/>
            <person name="LaButti K."/>
            <person name="Lindquist E.A."/>
            <person name="Lipzen A."/>
            <person name="Lundell T."/>
            <person name="Morin E."/>
            <person name="Murat C."/>
            <person name="Sun H."/>
            <person name="Tunlid A."/>
            <person name="Henrissat B."/>
            <person name="Grigoriev I.V."/>
            <person name="Hibbett D.S."/>
            <person name="Martin F."/>
            <person name="Nordberg H.P."/>
            <person name="Cantor M.N."/>
            <person name="Hua S.X."/>
        </authorList>
    </citation>
    <scope>NUCLEOTIDE SEQUENCE [LARGE SCALE GENOMIC DNA]</scope>
    <source>
        <strain evidence="2 3">F 1598</strain>
    </source>
</reference>
<dbReference type="Proteomes" id="UP000054166">
    <property type="component" value="Unassembled WGS sequence"/>
</dbReference>
<feature type="compositionally biased region" description="Basic residues" evidence="1">
    <location>
        <begin position="1"/>
        <end position="11"/>
    </location>
</feature>
<evidence type="ECO:0000256" key="1">
    <source>
        <dbReference type="SAM" id="MobiDB-lite"/>
    </source>
</evidence>
<feature type="compositionally biased region" description="Basic and acidic residues" evidence="1">
    <location>
        <begin position="131"/>
        <end position="140"/>
    </location>
</feature>
<name>A0A0C3BPR6_PILCF</name>
<reference evidence="3" key="2">
    <citation type="submission" date="2015-01" db="EMBL/GenBank/DDBJ databases">
        <title>Evolutionary Origins and Diversification of the Mycorrhizal Mutualists.</title>
        <authorList>
            <consortium name="DOE Joint Genome Institute"/>
            <consortium name="Mycorrhizal Genomics Consortium"/>
            <person name="Kohler A."/>
            <person name="Kuo A."/>
            <person name="Nagy L.G."/>
            <person name="Floudas D."/>
            <person name="Copeland A."/>
            <person name="Barry K.W."/>
            <person name="Cichocki N."/>
            <person name="Veneault-Fourrey C."/>
            <person name="LaButti K."/>
            <person name="Lindquist E.A."/>
            <person name="Lipzen A."/>
            <person name="Lundell T."/>
            <person name="Morin E."/>
            <person name="Murat C."/>
            <person name="Riley R."/>
            <person name="Ohm R."/>
            <person name="Sun H."/>
            <person name="Tunlid A."/>
            <person name="Henrissat B."/>
            <person name="Grigoriev I.V."/>
            <person name="Hibbett D.S."/>
            <person name="Martin F."/>
        </authorList>
    </citation>
    <scope>NUCLEOTIDE SEQUENCE [LARGE SCALE GENOMIC DNA]</scope>
    <source>
        <strain evidence="3">F 1598</strain>
    </source>
</reference>
<feature type="compositionally biased region" description="Polar residues" evidence="1">
    <location>
        <begin position="141"/>
        <end position="152"/>
    </location>
</feature>
<dbReference type="InParanoid" id="A0A0C3BPR6"/>
<keyword evidence="3" id="KW-1185">Reference proteome</keyword>
<protein>
    <submittedName>
        <fullName evidence="2">Uncharacterized protein</fullName>
    </submittedName>
</protein>
<dbReference type="AlphaFoldDB" id="A0A0C3BPR6"/>